<reference evidence="3" key="1">
    <citation type="submission" date="2020-07" db="EMBL/GenBank/DDBJ databases">
        <title>Multicomponent nature underlies the extraordinary mechanical properties of spider dragline silk.</title>
        <authorList>
            <person name="Kono N."/>
            <person name="Nakamura H."/>
            <person name="Mori M."/>
            <person name="Yoshida Y."/>
            <person name="Ohtoshi R."/>
            <person name="Malay A.D."/>
            <person name="Moran D.A.P."/>
            <person name="Tomita M."/>
            <person name="Numata K."/>
            <person name="Arakawa K."/>
        </authorList>
    </citation>
    <scope>NUCLEOTIDE SEQUENCE</scope>
</reference>
<gene>
    <name evidence="3" type="ORF">TNCT_650971</name>
</gene>
<feature type="compositionally biased region" description="Basic and acidic residues" evidence="1">
    <location>
        <begin position="473"/>
        <end position="487"/>
    </location>
</feature>
<feature type="compositionally biased region" description="Basic and acidic residues" evidence="1">
    <location>
        <begin position="283"/>
        <end position="298"/>
    </location>
</feature>
<evidence type="ECO:0000256" key="1">
    <source>
        <dbReference type="SAM" id="MobiDB-lite"/>
    </source>
</evidence>
<dbReference type="AlphaFoldDB" id="A0A8X6FYN7"/>
<evidence type="ECO:0000256" key="2">
    <source>
        <dbReference type="SAM" id="SignalP"/>
    </source>
</evidence>
<dbReference type="EMBL" id="BMAO01033762">
    <property type="protein sequence ID" value="GFQ91658.1"/>
    <property type="molecule type" value="Genomic_DNA"/>
</dbReference>
<sequence length="487" mass="55452">MLWILKLTYIFFAISGPALGSLFGTADEEPSYVRFMLPFYQDDNEFPMTKSEEPSVKTENTNKNPESIIDSLLFTRRDTSLSYNLKYKVKDPEGHAYYRRESSDGTGLVKGYVRFRDENGFPKSIRYALRISEHTPSPSLEGSPGPIPKPFQIPHPTEAPAMIESAHKYDNQDMDDVANSFTSSITKILPTLIASTMDKERNLYEHETSFPALFFQSAFVPEDLPGQVVTGDDSKTFQSERTYGIIMGQMPRFGDDHKEKNSYDFTQGSSEISNNMIEGSSDDEMRGSSKIPDGHGEKISKTTNIRFEESSENENTIQYEESSEEVNNPKTGIFEAWNNGKKNALSGDLGKEQNEDDDDSIAVAESELSSLKKAVEMEKNTFLLPASYTNEFNQHNSYISDKDYKDEEENSLYTIPIKSTFKDSKSSMDLHRKISAHLPHDHILSHRKFDDDEEEPLYTTHTKPRIRISYHSRSFDKTENGRSEPNY</sequence>
<feature type="chain" id="PRO_5036471419" evidence="2">
    <location>
        <begin position="21"/>
        <end position="487"/>
    </location>
</feature>
<feature type="region of interest" description="Disordered" evidence="1">
    <location>
        <begin position="451"/>
        <end position="487"/>
    </location>
</feature>
<comment type="caution">
    <text evidence="3">The sequence shown here is derived from an EMBL/GenBank/DDBJ whole genome shotgun (WGS) entry which is preliminary data.</text>
</comment>
<dbReference type="Proteomes" id="UP000887116">
    <property type="component" value="Unassembled WGS sequence"/>
</dbReference>
<feature type="region of interest" description="Disordered" evidence="1">
    <location>
        <begin position="264"/>
        <end position="298"/>
    </location>
</feature>
<keyword evidence="2" id="KW-0732">Signal</keyword>
<feature type="compositionally biased region" description="Polar residues" evidence="1">
    <location>
        <begin position="264"/>
        <end position="278"/>
    </location>
</feature>
<accession>A0A8X6FYN7</accession>
<evidence type="ECO:0000313" key="3">
    <source>
        <dbReference type="EMBL" id="GFQ91658.1"/>
    </source>
</evidence>
<feature type="signal peptide" evidence="2">
    <location>
        <begin position="1"/>
        <end position="20"/>
    </location>
</feature>
<protein>
    <submittedName>
        <fullName evidence="3">Uncharacterized protein</fullName>
    </submittedName>
</protein>
<proteinExistence type="predicted"/>
<dbReference type="OrthoDB" id="6434072at2759"/>
<organism evidence="3 4">
    <name type="scientific">Trichonephila clavata</name>
    <name type="common">Joro spider</name>
    <name type="synonym">Nephila clavata</name>
    <dbReference type="NCBI Taxonomy" id="2740835"/>
    <lineage>
        <taxon>Eukaryota</taxon>
        <taxon>Metazoa</taxon>
        <taxon>Ecdysozoa</taxon>
        <taxon>Arthropoda</taxon>
        <taxon>Chelicerata</taxon>
        <taxon>Arachnida</taxon>
        <taxon>Araneae</taxon>
        <taxon>Araneomorphae</taxon>
        <taxon>Entelegynae</taxon>
        <taxon>Araneoidea</taxon>
        <taxon>Nephilidae</taxon>
        <taxon>Trichonephila</taxon>
    </lineage>
</organism>
<keyword evidence="4" id="KW-1185">Reference proteome</keyword>
<name>A0A8X6FYN7_TRICU</name>
<evidence type="ECO:0000313" key="4">
    <source>
        <dbReference type="Proteomes" id="UP000887116"/>
    </source>
</evidence>